<dbReference type="PANTHER" id="PTHR33392">
    <property type="entry name" value="POLYISOPRENYL-TEICHOIC ACID--PEPTIDOGLYCAN TEICHOIC ACID TRANSFERASE TAGU"/>
    <property type="match status" value="1"/>
</dbReference>
<dbReference type="HOGENOM" id="CLU_016455_5_4_0"/>
<dbReference type="RefSeq" id="WP_006583515.1">
    <property type="nucleotide sequence ID" value="NZ_CM001377.1"/>
</dbReference>
<dbReference type="Pfam" id="PF03816">
    <property type="entry name" value="LytR_cpsA_psr"/>
    <property type="match status" value="1"/>
</dbReference>
<dbReference type="Proteomes" id="UP000005730">
    <property type="component" value="Chromosome"/>
</dbReference>
<proteinExistence type="inferred from homology"/>
<dbReference type="eggNOG" id="COG1316">
    <property type="taxonomic scope" value="Bacteria"/>
</dbReference>
<accession>H0URT2</accession>
<protein>
    <submittedName>
        <fullName evidence="5">Cell envelope-related function transcriptional attenuator common domain protein</fullName>
    </submittedName>
</protein>
<dbReference type="EMBL" id="CM001377">
    <property type="protein sequence ID" value="EHM10021.1"/>
    <property type="molecule type" value="Genomic_DNA"/>
</dbReference>
<keyword evidence="6" id="KW-1185">Reference proteome</keyword>
<evidence type="ECO:0000259" key="3">
    <source>
        <dbReference type="Pfam" id="PF03816"/>
    </source>
</evidence>
<gene>
    <name evidence="5" type="ORF">TheveDRAFT_0885</name>
</gene>
<dbReference type="Pfam" id="PF13399">
    <property type="entry name" value="LytR_C"/>
    <property type="match status" value="1"/>
</dbReference>
<dbReference type="InterPro" id="IPR004474">
    <property type="entry name" value="LytR_CpsA_psr"/>
</dbReference>
<feature type="chain" id="PRO_5003542087" evidence="2">
    <location>
        <begin position="22"/>
        <end position="454"/>
    </location>
</feature>
<dbReference type="Gene3D" id="3.40.630.190">
    <property type="entry name" value="LCP protein"/>
    <property type="match status" value="1"/>
</dbReference>
<evidence type="ECO:0000256" key="2">
    <source>
        <dbReference type="SAM" id="SignalP"/>
    </source>
</evidence>
<keyword evidence="2" id="KW-0732">Signal</keyword>
<reference evidence="5 6" key="1">
    <citation type="submission" date="2011-10" db="EMBL/GenBank/DDBJ databases">
        <title>The Noncontiguous Finished genome of Thermanaerovibrio velox DSM 12556.</title>
        <authorList>
            <consortium name="US DOE Joint Genome Institute (JGI-PGF)"/>
            <person name="Lucas S."/>
            <person name="Copeland A."/>
            <person name="Lapidus A."/>
            <person name="Glavina del Rio T."/>
            <person name="Dalin E."/>
            <person name="Tice H."/>
            <person name="Bruce D."/>
            <person name="Goodwin L."/>
            <person name="Pitluck S."/>
            <person name="Peters L."/>
            <person name="Mikhailova N."/>
            <person name="Teshima H."/>
            <person name="Kyrpides N."/>
            <person name="Mavromatis K."/>
            <person name="Ivanova N."/>
            <person name="Markowitz V."/>
            <person name="Cheng J.-F."/>
            <person name="Hugenholtz P."/>
            <person name="Woyke T."/>
            <person name="Wu D."/>
            <person name="Spring S."/>
            <person name="Brambilla E.-M."/>
            <person name="Klenk H.-P."/>
            <person name="Eisen J.A."/>
        </authorList>
    </citation>
    <scope>NUCLEOTIDE SEQUENCE [LARGE SCALE GENOMIC DNA]</scope>
    <source>
        <strain evidence="5 6">DSM 12556</strain>
    </source>
</reference>
<sequence>MRLRNMFLAALLVLVSFAAGAYVRFRSEVSAPVEKIKDTISEDMGKKLTGSLNILLLGEDNVDGSRRTDSIALVFLDLDANTVKVVSLPRDTRVNIPGHGFQKLNHSYAFGGVDLLKSTVMSNLGIPIHYYVLLDYSSFARMVDSIGGVDVYVPKKMRYVDRAGGLNINLEKGLQHLDGERSLHFVRFRHDAMGDIGRVQRQQEFIKAILSKLKSPEMVTKVPQFVREAISIIKTDMPLSVALQLGGFLSDIDKSNILFTMMPGKPSYIKGVSYWLPEMEGFKRICAMSVKELSNPDGASMDLVANYGVQISTASDRDIYSDKRTSLQGGPSEASEDDIRTLVKNITVPVAILNGTGKKGLGQIASETFQKMGIEVIYTGNAKHFDYRASMVLYPEGANQDTIRAAKNMAKLCGIRDSMVRSGRQAMFASLVLGGDYGKIFGSLDEARKYLDSH</sequence>
<dbReference type="InterPro" id="IPR027381">
    <property type="entry name" value="LytR/CpsA/Psr_C"/>
</dbReference>
<dbReference type="OrthoDB" id="305468at2"/>
<dbReference type="AlphaFoldDB" id="H0URT2"/>
<dbReference type="InterPro" id="IPR050922">
    <property type="entry name" value="LytR/CpsA/Psr_CW_biosynth"/>
</dbReference>
<dbReference type="STRING" id="926567.TheveDRAFT_0885"/>
<evidence type="ECO:0000256" key="1">
    <source>
        <dbReference type="ARBA" id="ARBA00006068"/>
    </source>
</evidence>
<dbReference type="Gene3D" id="3.30.70.2390">
    <property type="match status" value="1"/>
</dbReference>
<feature type="signal peptide" evidence="2">
    <location>
        <begin position="1"/>
        <end position="21"/>
    </location>
</feature>
<feature type="domain" description="LytR/CpsA/Psr regulator C-terminal" evidence="4">
    <location>
        <begin position="347"/>
        <end position="437"/>
    </location>
</feature>
<evidence type="ECO:0000313" key="6">
    <source>
        <dbReference type="Proteomes" id="UP000005730"/>
    </source>
</evidence>
<dbReference type="NCBIfam" id="TIGR00350">
    <property type="entry name" value="lytR_cpsA_psr"/>
    <property type="match status" value="1"/>
</dbReference>
<feature type="domain" description="Cell envelope-related transcriptional attenuator" evidence="3">
    <location>
        <begin position="67"/>
        <end position="214"/>
    </location>
</feature>
<evidence type="ECO:0000313" key="5">
    <source>
        <dbReference type="EMBL" id="EHM10021.1"/>
    </source>
</evidence>
<dbReference type="PANTHER" id="PTHR33392:SF6">
    <property type="entry name" value="POLYISOPRENYL-TEICHOIC ACID--PEPTIDOGLYCAN TEICHOIC ACID TRANSFERASE TAGU"/>
    <property type="match status" value="1"/>
</dbReference>
<comment type="similarity">
    <text evidence="1">Belongs to the LytR/CpsA/Psr (LCP) family.</text>
</comment>
<name>H0URT2_9BACT</name>
<evidence type="ECO:0000259" key="4">
    <source>
        <dbReference type="Pfam" id="PF13399"/>
    </source>
</evidence>
<organism evidence="5 6">
    <name type="scientific">Thermanaerovibrio velox DSM 12556</name>
    <dbReference type="NCBI Taxonomy" id="926567"/>
    <lineage>
        <taxon>Bacteria</taxon>
        <taxon>Thermotogati</taxon>
        <taxon>Synergistota</taxon>
        <taxon>Synergistia</taxon>
        <taxon>Synergistales</taxon>
        <taxon>Synergistaceae</taxon>
        <taxon>Thermanaerovibrio</taxon>
    </lineage>
</organism>